<gene>
    <name evidence="2" type="ORF">AN964_16250</name>
</gene>
<feature type="transmembrane region" description="Helical" evidence="1">
    <location>
        <begin position="27"/>
        <end position="50"/>
    </location>
</feature>
<evidence type="ECO:0000256" key="1">
    <source>
        <dbReference type="SAM" id="Phobius"/>
    </source>
</evidence>
<evidence type="ECO:0000313" key="2">
    <source>
        <dbReference type="EMBL" id="KQL54902.1"/>
    </source>
</evidence>
<name>A0A0Q3TLQ5_9BACI</name>
<dbReference type="Proteomes" id="UP000051888">
    <property type="component" value="Unassembled WGS sequence"/>
</dbReference>
<keyword evidence="3" id="KW-1185">Reference proteome</keyword>
<keyword evidence="1" id="KW-1133">Transmembrane helix</keyword>
<organism evidence="2 3">
    <name type="scientific">Heyndrickxia shackletonii</name>
    <dbReference type="NCBI Taxonomy" id="157838"/>
    <lineage>
        <taxon>Bacteria</taxon>
        <taxon>Bacillati</taxon>
        <taxon>Bacillota</taxon>
        <taxon>Bacilli</taxon>
        <taxon>Bacillales</taxon>
        <taxon>Bacillaceae</taxon>
        <taxon>Heyndrickxia</taxon>
    </lineage>
</organism>
<keyword evidence="1" id="KW-0812">Transmembrane</keyword>
<keyword evidence="1" id="KW-0472">Membrane</keyword>
<sequence length="72" mass="8260">MIFWKFVQALQKTPMGDLVLTGEPENIRGYFVIFVGFILLYEAVTLIPYLGDTFMAVGGSSGYQLSWTQYYY</sequence>
<dbReference type="PATRIC" id="fig|157838.3.peg.3593"/>
<accession>A0A0Q3TLQ5</accession>
<proteinExistence type="predicted"/>
<comment type="caution">
    <text evidence="2">The sequence shown here is derived from an EMBL/GenBank/DDBJ whole genome shotgun (WGS) entry which is preliminary data.</text>
</comment>
<reference evidence="2 3" key="1">
    <citation type="submission" date="2015-09" db="EMBL/GenBank/DDBJ databases">
        <title>Genome sequencing project for genomic taxonomy and phylogenomics of Bacillus-like bacteria.</title>
        <authorList>
            <person name="Liu B."/>
            <person name="Wang J."/>
            <person name="Zhu Y."/>
            <person name="Liu G."/>
            <person name="Chen Q."/>
            <person name="Chen Z."/>
            <person name="Lan J."/>
            <person name="Che J."/>
            <person name="Ge C."/>
            <person name="Shi H."/>
            <person name="Pan Z."/>
            <person name="Liu X."/>
        </authorList>
    </citation>
    <scope>NUCLEOTIDE SEQUENCE [LARGE SCALE GENOMIC DNA]</scope>
    <source>
        <strain evidence="2 3">LMG 18435</strain>
    </source>
</reference>
<evidence type="ECO:0000313" key="3">
    <source>
        <dbReference type="Proteomes" id="UP000051888"/>
    </source>
</evidence>
<protein>
    <submittedName>
        <fullName evidence="2">Uncharacterized protein</fullName>
    </submittedName>
</protein>
<dbReference type="AlphaFoldDB" id="A0A0Q3TLQ5"/>
<dbReference type="EMBL" id="LJJC01000004">
    <property type="protein sequence ID" value="KQL54902.1"/>
    <property type="molecule type" value="Genomic_DNA"/>
</dbReference>